<protein>
    <recommendedName>
        <fullName evidence="3">Alcohol acetyltransferase</fullName>
    </recommendedName>
</protein>
<dbReference type="eggNOG" id="ENOG502RC91">
    <property type="taxonomic scope" value="Eukaryota"/>
</dbReference>
<proteinExistence type="predicted"/>
<dbReference type="HOGENOM" id="CLU_024469_1_0_1"/>
<dbReference type="SUPFAM" id="SSF52777">
    <property type="entry name" value="CoA-dependent acyltransferases"/>
    <property type="match status" value="2"/>
</dbReference>
<name>N1PZ18_DOTSN</name>
<dbReference type="OMA" id="HEECRSH"/>
<gene>
    <name evidence="1" type="ORF">DOTSEDRAFT_51453</name>
</gene>
<evidence type="ECO:0000313" key="1">
    <source>
        <dbReference type="EMBL" id="EME48243.1"/>
    </source>
</evidence>
<dbReference type="Proteomes" id="UP000016933">
    <property type="component" value="Unassembled WGS sequence"/>
</dbReference>
<reference evidence="1 2" key="2">
    <citation type="journal article" date="2012" name="PLoS Pathog.">
        <title>Diverse lifestyles and strategies of plant pathogenesis encoded in the genomes of eighteen Dothideomycetes fungi.</title>
        <authorList>
            <person name="Ohm R.A."/>
            <person name="Feau N."/>
            <person name="Henrissat B."/>
            <person name="Schoch C.L."/>
            <person name="Horwitz B.A."/>
            <person name="Barry K.W."/>
            <person name="Condon B.J."/>
            <person name="Copeland A.C."/>
            <person name="Dhillon B."/>
            <person name="Glaser F."/>
            <person name="Hesse C.N."/>
            <person name="Kosti I."/>
            <person name="LaButti K."/>
            <person name="Lindquist E.A."/>
            <person name="Lucas S."/>
            <person name="Salamov A.A."/>
            <person name="Bradshaw R.E."/>
            <person name="Ciuffetti L."/>
            <person name="Hamelin R.C."/>
            <person name="Kema G.H.J."/>
            <person name="Lawrence C."/>
            <person name="Scott J.A."/>
            <person name="Spatafora J.W."/>
            <person name="Turgeon B.G."/>
            <person name="de Wit P.J.G.M."/>
            <person name="Zhong S."/>
            <person name="Goodwin S.B."/>
            <person name="Grigoriev I.V."/>
        </authorList>
    </citation>
    <scope>NUCLEOTIDE SEQUENCE [LARGE SCALE GENOMIC DNA]</scope>
    <source>
        <strain evidence="2">NZE10 / CBS 128990</strain>
    </source>
</reference>
<dbReference type="PANTHER" id="PTHR28037:SF1">
    <property type="entry name" value="ALCOHOL O-ACETYLTRANSFERASE 1-RELATED"/>
    <property type="match status" value="1"/>
</dbReference>
<sequence length="488" mass="52977">MAADMQVLRPAGLNERRCIARDVLGLYGSIVTLGTYSTSISEALSKTIIHQALKQCITQHAALCTVVQRADSENPQLARVARIDLGDHVVLLEEQATSRDYPAVAKDILETAHNHALDDYETRPQWRLFTAPLASKTSSEAARHYLIAFASSHALADGMSGLAFHKAFLNALCDVQESPRNDSAIFEPHTSIQLPPPQESVGNFTISWSFLLGSLVREYCPTWLVRTLGIGQNTVDPPTGAKTWTGPSRRPSLPAGAADLVQTAVHVAAVTHDVLQIALGQCRQHDAKLTALLNHLVARALAAALRSRDQTFNRFTSQIAIDLRSCLAAGRDQITNYVSVVEEVIDVSETTGALTERDWRAISETSKKLAQASSTLADQPVGLLKYLSNFRGWTLKNAANQAEASFGMSNLGTFTSSTTTESNWKVENMIFSQSANGPGTPFDVNVASVKGGDLMIVISWWPEMLGVADERTFVEQLSSLVVQQLGVP</sequence>
<dbReference type="EMBL" id="KB446536">
    <property type="protein sequence ID" value="EME48243.1"/>
    <property type="molecule type" value="Genomic_DNA"/>
</dbReference>
<organism evidence="1 2">
    <name type="scientific">Dothistroma septosporum (strain NZE10 / CBS 128990)</name>
    <name type="common">Red band needle blight fungus</name>
    <name type="synonym">Mycosphaerella pini</name>
    <dbReference type="NCBI Taxonomy" id="675120"/>
    <lineage>
        <taxon>Eukaryota</taxon>
        <taxon>Fungi</taxon>
        <taxon>Dikarya</taxon>
        <taxon>Ascomycota</taxon>
        <taxon>Pezizomycotina</taxon>
        <taxon>Dothideomycetes</taxon>
        <taxon>Dothideomycetidae</taxon>
        <taxon>Mycosphaerellales</taxon>
        <taxon>Mycosphaerellaceae</taxon>
        <taxon>Dothistroma</taxon>
    </lineage>
</organism>
<dbReference type="Gene3D" id="3.30.559.10">
    <property type="entry name" value="Chloramphenicol acetyltransferase-like domain"/>
    <property type="match status" value="1"/>
</dbReference>
<dbReference type="InterPro" id="IPR010828">
    <property type="entry name" value="Atf2/Sli1-like"/>
</dbReference>
<dbReference type="OrthoDB" id="2150604at2759"/>
<dbReference type="PANTHER" id="PTHR28037">
    <property type="entry name" value="ALCOHOL O-ACETYLTRANSFERASE 1-RELATED"/>
    <property type="match status" value="1"/>
</dbReference>
<dbReference type="STRING" id="675120.N1PZ18"/>
<keyword evidence="2" id="KW-1185">Reference proteome</keyword>
<dbReference type="AlphaFoldDB" id="N1PZ18"/>
<dbReference type="InterPro" id="IPR023213">
    <property type="entry name" value="CAT-like_dom_sf"/>
</dbReference>
<dbReference type="InterPro" id="IPR052058">
    <property type="entry name" value="Alcohol_O-acetyltransferase"/>
</dbReference>
<evidence type="ECO:0000313" key="2">
    <source>
        <dbReference type="Proteomes" id="UP000016933"/>
    </source>
</evidence>
<dbReference type="GO" id="GO:0008080">
    <property type="term" value="F:N-acetyltransferase activity"/>
    <property type="evidence" value="ECO:0007669"/>
    <property type="project" value="TreeGrafter"/>
</dbReference>
<evidence type="ECO:0008006" key="3">
    <source>
        <dbReference type="Google" id="ProtNLM"/>
    </source>
</evidence>
<dbReference type="Pfam" id="PF07247">
    <property type="entry name" value="AATase"/>
    <property type="match status" value="1"/>
</dbReference>
<reference evidence="2" key="1">
    <citation type="journal article" date="2012" name="PLoS Genet.">
        <title>The genomes of the fungal plant pathogens Cladosporium fulvum and Dothistroma septosporum reveal adaptation to different hosts and lifestyles but also signatures of common ancestry.</title>
        <authorList>
            <person name="de Wit P.J.G.M."/>
            <person name="van der Burgt A."/>
            <person name="Oekmen B."/>
            <person name="Stergiopoulos I."/>
            <person name="Abd-Elsalam K.A."/>
            <person name="Aerts A.L."/>
            <person name="Bahkali A.H."/>
            <person name="Beenen H.G."/>
            <person name="Chettri P."/>
            <person name="Cox M.P."/>
            <person name="Datema E."/>
            <person name="de Vries R.P."/>
            <person name="Dhillon B."/>
            <person name="Ganley A.R."/>
            <person name="Griffiths S.A."/>
            <person name="Guo Y."/>
            <person name="Hamelin R.C."/>
            <person name="Henrissat B."/>
            <person name="Kabir M.S."/>
            <person name="Jashni M.K."/>
            <person name="Kema G."/>
            <person name="Klaubauf S."/>
            <person name="Lapidus A."/>
            <person name="Levasseur A."/>
            <person name="Lindquist E."/>
            <person name="Mehrabi R."/>
            <person name="Ohm R.A."/>
            <person name="Owen T.J."/>
            <person name="Salamov A."/>
            <person name="Schwelm A."/>
            <person name="Schijlen E."/>
            <person name="Sun H."/>
            <person name="van den Burg H.A."/>
            <person name="van Ham R.C.H.J."/>
            <person name="Zhang S."/>
            <person name="Goodwin S.B."/>
            <person name="Grigoriev I.V."/>
            <person name="Collemare J."/>
            <person name="Bradshaw R.E."/>
        </authorList>
    </citation>
    <scope>NUCLEOTIDE SEQUENCE [LARGE SCALE GENOMIC DNA]</scope>
    <source>
        <strain evidence="2">NZE10 / CBS 128990</strain>
    </source>
</reference>
<accession>N1PZ18</accession>